<evidence type="ECO:0000256" key="1">
    <source>
        <dbReference type="SAM" id="SignalP"/>
    </source>
</evidence>
<organism evidence="2 3">
    <name type="scientific">Flectobacillus roseus</name>
    <dbReference type="NCBI Taxonomy" id="502259"/>
    <lineage>
        <taxon>Bacteria</taxon>
        <taxon>Pseudomonadati</taxon>
        <taxon>Bacteroidota</taxon>
        <taxon>Cytophagia</taxon>
        <taxon>Cytophagales</taxon>
        <taxon>Flectobacillaceae</taxon>
        <taxon>Flectobacillus</taxon>
    </lineage>
</organism>
<reference evidence="2 3" key="1">
    <citation type="submission" date="2023-05" db="EMBL/GenBank/DDBJ databases">
        <title>Novel species of genus Flectobacillus isolated from stream in China.</title>
        <authorList>
            <person name="Lu H."/>
        </authorList>
    </citation>
    <scope>NUCLEOTIDE SEQUENCE [LARGE SCALE GENOMIC DNA]</scope>
    <source>
        <strain evidence="2 3">KCTC 42575</strain>
    </source>
</reference>
<feature type="signal peptide" evidence="1">
    <location>
        <begin position="1"/>
        <end position="27"/>
    </location>
</feature>
<evidence type="ECO:0000313" key="3">
    <source>
        <dbReference type="Proteomes" id="UP001236507"/>
    </source>
</evidence>
<evidence type="ECO:0008006" key="4">
    <source>
        <dbReference type="Google" id="ProtNLM"/>
    </source>
</evidence>
<sequence>MTLKRCWLRAISCSILLSLPPSILSFARTTERYDNNKDWRFQRFETSDDGICYDARPEVTDRKSTESVMLKVIEF</sequence>
<comment type="caution">
    <text evidence="2">The sequence shown here is derived from an EMBL/GenBank/DDBJ whole genome shotgun (WGS) entry which is preliminary data.</text>
</comment>
<feature type="chain" id="PRO_5045172363" description="Secreted protein" evidence="1">
    <location>
        <begin position="28"/>
        <end position="75"/>
    </location>
</feature>
<protein>
    <recommendedName>
        <fullName evidence="4">Secreted protein</fullName>
    </recommendedName>
</protein>
<keyword evidence="3" id="KW-1185">Reference proteome</keyword>
<accession>A0ABT6YEI3</accession>
<gene>
    <name evidence="2" type="ORF">QM524_22245</name>
</gene>
<evidence type="ECO:0000313" key="2">
    <source>
        <dbReference type="EMBL" id="MDI9861960.1"/>
    </source>
</evidence>
<dbReference type="RefSeq" id="WP_283346295.1">
    <property type="nucleotide sequence ID" value="NZ_JASHIF010000024.1"/>
</dbReference>
<dbReference type="EMBL" id="JASHIF010000024">
    <property type="protein sequence ID" value="MDI9861960.1"/>
    <property type="molecule type" value="Genomic_DNA"/>
</dbReference>
<name>A0ABT6YEI3_9BACT</name>
<keyword evidence="1" id="KW-0732">Signal</keyword>
<proteinExistence type="predicted"/>
<dbReference type="Proteomes" id="UP001236507">
    <property type="component" value="Unassembled WGS sequence"/>
</dbReference>